<dbReference type="Proteomes" id="UP000501690">
    <property type="component" value="Linkage Group LG5"/>
</dbReference>
<accession>A0A4D6M1W5</accession>
<proteinExistence type="predicted"/>
<protein>
    <submittedName>
        <fullName evidence="1">Uncharacterized protein</fullName>
    </submittedName>
</protein>
<name>A0A4D6M1W5_VIGUN</name>
<organism evidence="1 2">
    <name type="scientific">Vigna unguiculata</name>
    <name type="common">Cowpea</name>
    <dbReference type="NCBI Taxonomy" id="3917"/>
    <lineage>
        <taxon>Eukaryota</taxon>
        <taxon>Viridiplantae</taxon>
        <taxon>Streptophyta</taxon>
        <taxon>Embryophyta</taxon>
        <taxon>Tracheophyta</taxon>
        <taxon>Spermatophyta</taxon>
        <taxon>Magnoliopsida</taxon>
        <taxon>eudicotyledons</taxon>
        <taxon>Gunneridae</taxon>
        <taxon>Pentapetalae</taxon>
        <taxon>rosids</taxon>
        <taxon>fabids</taxon>
        <taxon>Fabales</taxon>
        <taxon>Fabaceae</taxon>
        <taxon>Papilionoideae</taxon>
        <taxon>50 kb inversion clade</taxon>
        <taxon>NPAAA clade</taxon>
        <taxon>indigoferoid/millettioid clade</taxon>
        <taxon>Phaseoleae</taxon>
        <taxon>Vigna</taxon>
    </lineage>
</organism>
<sequence length="217" mass="25340">MFCHERDLQASREVPASRAKGLFRQAKDPETVGLLGAWRLVVKRFPQAEMLCHERVAMMLYLDQEMLCHERVAMMLYLDQEMLCHERVAMMLYLDQEMLCHERVAMMLYLDQEMLCHERVAMMLYLDQEMLCHERQHTQVTDYSIIAWRSLSAVRQNLHRPLGGTSSPPGAKLQTDPLFQGLLLGGTALCRAMQGLPWRPEGPIAWRPHLRRQTLYQ</sequence>
<evidence type="ECO:0000313" key="2">
    <source>
        <dbReference type="Proteomes" id="UP000501690"/>
    </source>
</evidence>
<evidence type="ECO:0000313" key="1">
    <source>
        <dbReference type="EMBL" id="QCD94551.1"/>
    </source>
</evidence>
<dbReference type="EMBL" id="CP039349">
    <property type="protein sequence ID" value="QCD94551.1"/>
    <property type="molecule type" value="Genomic_DNA"/>
</dbReference>
<dbReference type="AlphaFoldDB" id="A0A4D6M1W5"/>
<keyword evidence="2" id="KW-1185">Reference proteome</keyword>
<gene>
    <name evidence="1" type="ORF">DEO72_LG5g2635</name>
</gene>
<reference evidence="1 2" key="1">
    <citation type="submission" date="2019-04" db="EMBL/GenBank/DDBJ databases">
        <title>An improved genome assembly and genetic linkage map for asparagus bean, Vigna unguiculata ssp. sesquipedialis.</title>
        <authorList>
            <person name="Xia Q."/>
            <person name="Zhang R."/>
            <person name="Dong Y."/>
        </authorList>
    </citation>
    <scope>NUCLEOTIDE SEQUENCE [LARGE SCALE GENOMIC DNA]</scope>
    <source>
        <tissue evidence="1">Leaf</tissue>
    </source>
</reference>